<organism evidence="1 2">
    <name type="scientific">Aquimarina spongiae</name>
    <dbReference type="NCBI Taxonomy" id="570521"/>
    <lineage>
        <taxon>Bacteria</taxon>
        <taxon>Pseudomonadati</taxon>
        <taxon>Bacteroidota</taxon>
        <taxon>Flavobacteriia</taxon>
        <taxon>Flavobacteriales</taxon>
        <taxon>Flavobacteriaceae</taxon>
        <taxon>Aquimarina</taxon>
    </lineage>
</organism>
<keyword evidence="2" id="KW-1185">Reference proteome</keyword>
<accession>A0A1M6IY40</accession>
<evidence type="ECO:0000313" key="1">
    <source>
        <dbReference type="EMBL" id="SHJ39327.1"/>
    </source>
</evidence>
<dbReference type="AlphaFoldDB" id="A0A1M6IY40"/>
<reference evidence="2" key="1">
    <citation type="submission" date="2016-11" db="EMBL/GenBank/DDBJ databases">
        <authorList>
            <person name="Varghese N."/>
            <person name="Submissions S."/>
        </authorList>
    </citation>
    <scope>NUCLEOTIDE SEQUENCE [LARGE SCALE GENOMIC DNA]</scope>
    <source>
        <strain evidence="2">DSM 22623</strain>
    </source>
</reference>
<dbReference type="EMBL" id="FQYP01000008">
    <property type="protein sequence ID" value="SHJ39327.1"/>
    <property type="molecule type" value="Genomic_DNA"/>
</dbReference>
<proteinExistence type="predicted"/>
<name>A0A1M6IY40_9FLAO</name>
<dbReference type="OrthoDB" id="9837190at2"/>
<dbReference type="Proteomes" id="UP000184432">
    <property type="component" value="Unassembled WGS sequence"/>
</dbReference>
<protein>
    <submittedName>
        <fullName evidence="1">Uncharacterized protein</fullName>
    </submittedName>
</protein>
<evidence type="ECO:0000313" key="2">
    <source>
        <dbReference type="Proteomes" id="UP000184432"/>
    </source>
</evidence>
<sequence length="255" mass="29802">MTRFFTLLFILNCSFGAFCKPKPGFTYWLPKKIIEINEEHPEQQTTTTFGYDEHYRLLSIIRSNSYDHHIATSFIKYNDRDRIAEITETSTNPAIPKSNFRFVYDEGNLIEIQMHKGEKFSKMQAQYNLQHHSYLVTNDTNKSHFFLGENNDLKTILVDDIKALEINTNSNLGLCKDIMVPTALTLIQDQLQTTNSIGMLFYQTREVTSILYDGYQLVSEHQYDEYGNIVEVKLQNHPEGIFTYQIVYDHQNIKL</sequence>
<gene>
    <name evidence="1" type="ORF">SAMN04488508_108132</name>
</gene>
<dbReference type="STRING" id="570521.SAMN04488508_108132"/>
<dbReference type="RefSeq" id="WP_073319083.1">
    <property type="nucleotide sequence ID" value="NZ_FQYP01000008.1"/>
</dbReference>